<evidence type="ECO:0000313" key="2">
    <source>
        <dbReference type="EMBL" id="CDL91349.1"/>
    </source>
</evidence>
<keyword evidence="1" id="KW-0732">Signal</keyword>
<reference evidence="2 3" key="1">
    <citation type="journal article" date="2015" name="Genome Announc.">
        <title>Draft Genome Sequence of Clostridium tyrobutyricum Strain DIVETGP, Isolated from Cow's Milk for Grana Padano Production.</title>
        <authorList>
            <person name="Soggiu A."/>
            <person name="Piras C."/>
            <person name="Gaiarsa S."/>
            <person name="Sassera D."/>
            <person name="Roncada P."/>
            <person name="Bendixen E."/>
            <person name="Brasca M."/>
            <person name="Bonizzi L."/>
        </authorList>
    </citation>
    <scope>NUCLEOTIDE SEQUENCE [LARGE SCALE GENOMIC DNA]</scope>
    <source>
        <strain evidence="2 3">DIVETGP</strain>
    </source>
</reference>
<name>W6N7L3_CLOTY</name>
<comment type="caution">
    <text evidence="2">The sequence shown here is derived from an EMBL/GenBank/DDBJ whole genome shotgun (WGS) entry which is preliminary data.</text>
</comment>
<evidence type="ECO:0000313" key="3">
    <source>
        <dbReference type="Proteomes" id="UP000019482"/>
    </source>
</evidence>
<evidence type="ECO:0000256" key="1">
    <source>
        <dbReference type="ARBA" id="ARBA00022729"/>
    </source>
</evidence>
<keyword evidence="3" id="KW-1185">Reference proteome</keyword>
<accession>W6N7L3</accession>
<proteinExistence type="predicted"/>
<dbReference type="EMBL" id="CBXI010000023">
    <property type="protein sequence ID" value="CDL91349.1"/>
    <property type="molecule type" value="Genomic_DNA"/>
</dbReference>
<sequence>MNEALDSMLITDDSNLNGLNLIGLTSCPMKKIFRENLENTLQKYKQATDKILKCYTPTGCHSKEHIEELLKSSNFDDLPDVFTALGYRNTFKSSILDNFAYRGYFKSPQDKNINKDFDGLGLIDPEGIYSIYSVSSEVMLIDKNKLGKLPVPKTWADLLDPIYKGKIIIGGCDGDIHEDQLLYYYKDFGDEGVKALAENSKNTWHPAQMAKSAAVSSRDGAAIYIIPWFFANACPDKPNLKIVCPEDGAMISPSFILTKKSKLDEVSVLTDSLLGTEFGTKCADNLYPSLNPNVNNNIPEGFKFKWLGWDFIRSINMEETMNNIVDEFIDTFNRTGGDAVLEKK</sequence>
<protein>
    <submittedName>
        <fullName evidence="2">Uncharacterized protein</fullName>
    </submittedName>
</protein>
<organism evidence="2 3">
    <name type="scientific">Clostridium tyrobutyricum DIVETGP</name>
    <dbReference type="NCBI Taxonomy" id="1408889"/>
    <lineage>
        <taxon>Bacteria</taxon>
        <taxon>Bacillati</taxon>
        <taxon>Bacillota</taxon>
        <taxon>Clostridia</taxon>
        <taxon>Eubacteriales</taxon>
        <taxon>Clostridiaceae</taxon>
        <taxon>Clostridium</taxon>
    </lineage>
</organism>
<dbReference type="RefSeq" id="WP_017751647.1">
    <property type="nucleotide sequence ID" value="NZ_CBXI010000023.1"/>
</dbReference>
<dbReference type="PANTHER" id="PTHR30006:SF2">
    <property type="entry name" value="ABC TRANSPORTER SUBSTRATE-BINDING PROTEIN"/>
    <property type="match status" value="1"/>
</dbReference>
<dbReference type="PANTHER" id="PTHR30006">
    <property type="entry name" value="THIAMINE-BINDING PERIPLASMIC PROTEIN-RELATED"/>
    <property type="match status" value="1"/>
</dbReference>
<dbReference type="Pfam" id="PF13343">
    <property type="entry name" value="SBP_bac_6"/>
    <property type="match status" value="1"/>
</dbReference>
<dbReference type="Proteomes" id="UP000019482">
    <property type="component" value="Unassembled WGS sequence"/>
</dbReference>
<gene>
    <name evidence="2" type="ORF">CTDIVETGP_1419</name>
</gene>
<dbReference type="GeneID" id="29420868"/>
<dbReference type="Gene3D" id="3.40.190.10">
    <property type="entry name" value="Periplasmic binding protein-like II"/>
    <property type="match status" value="2"/>
</dbReference>
<dbReference type="SUPFAM" id="SSF53850">
    <property type="entry name" value="Periplasmic binding protein-like II"/>
    <property type="match status" value="1"/>
</dbReference>
<dbReference type="AlphaFoldDB" id="W6N7L3"/>
<dbReference type="OrthoDB" id="9766989at2"/>